<organism evidence="11 12">
    <name type="scientific">SAR86 cluster bacterium</name>
    <dbReference type="NCBI Taxonomy" id="2030880"/>
    <lineage>
        <taxon>Bacteria</taxon>
        <taxon>Pseudomonadati</taxon>
        <taxon>Pseudomonadota</taxon>
        <taxon>Gammaproteobacteria</taxon>
        <taxon>SAR86 cluster</taxon>
    </lineage>
</organism>
<feature type="domain" description="SDH C-terminal" evidence="10">
    <location>
        <begin position="236"/>
        <end position="254"/>
    </location>
</feature>
<proteinExistence type="predicted"/>
<keyword evidence="3" id="KW-0028">Amino-acid biosynthesis</keyword>
<dbReference type="GO" id="GO:0019632">
    <property type="term" value="P:shikimate metabolic process"/>
    <property type="evidence" value="ECO:0007669"/>
    <property type="project" value="InterPro"/>
</dbReference>
<protein>
    <recommendedName>
        <fullName evidence="2">shikimate dehydrogenase (NADP(+))</fullName>
        <ecNumber evidence="2">1.1.1.25</ecNumber>
    </recommendedName>
</protein>
<evidence type="ECO:0000259" key="10">
    <source>
        <dbReference type="Pfam" id="PF18317"/>
    </source>
</evidence>
<feature type="domain" description="Shikimate dehydrogenase substrate binding N-terminal" evidence="9">
    <location>
        <begin position="9"/>
        <end position="91"/>
    </location>
</feature>
<comment type="pathway">
    <text evidence="1">Metabolic intermediate biosynthesis; chorismate biosynthesis; chorismate from D-erythrose 4-phosphate and phosphoenolpyruvate: step 4/7.</text>
</comment>
<evidence type="ECO:0000259" key="8">
    <source>
        <dbReference type="Pfam" id="PF01488"/>
    </source>
</evidence>
<evidence type="ECO:0000256" key="6">
    <source>
        <dbReference type="ARBA" id="ARBA00023141"/>
    </source>
</evidence>
<keyword evidence="5 11" id="KW-0560">Oxidoreductase</keyword>
<dbReference type="EMBL" id="SHBN01000039">
    <property type="protein sequence ID" value="RZO11609.1"/>
    <property type="molecule type" value="Genomic_DNA"/>
</dbReference>
<reference evidence="11 12" key="1">
    <citation type="submission" date="2019-02" db="EMBL/GenBank/DDBJ databases">
        <title>Prokaryotic population dynamics and viral predation in marine succession experiment using metagenomics: the confinement effect.</title>
        <authorList>
            <person name="Haro-Moreno J.M."/>
            <person name="Rodriguez-Valera F."/>
            <person name="Lopez-Perez M."/>
        </authorList>
    </citation>
    <scope>NUCLEOTIDE SEQUENCE [LARGE SCALE GENOMIC DNA]</scope>
    <source>
        <strain evidence="11">MED-G168</strain>
    </source>
</reference>
<evidence type="ECO:0000256" key="4">
    <source>
        <dbReference type="ARBA" id="ARBA00022857"/>
    </source>
</evidence>
<keyword evidence="4" id="KW-0521">NADP</keyword>
<dbReference type="GO" id="GO:0050661">
    <property type="term" value="F:NADP binding"/>
    <property type="evidence" value="ECO:0007669"/>
    <property type="project" value="InterPro"/>
</dbReference>
<evidence type="ECO:0000256" key="5">
    <source>
        <dbReference type="ARBA" id="ARBA00023002"/>
    </source>
</evidence>
<evidence type="ECO:0000256" key="1">
    <source>
        <dbReference type="ARBA" id="ARBA00004871"/>
    </source>
</evidence>
<dbReference type="Pfam" id="PF18317">
    <property type="entry name" value="SDH_C"/>
    <property type="match status" value="1"/>
</dbReference>
<dbReference type="InterPro" id="IPR041121">
    <property type="entry name" value="SDH_C"/>
</dbReference>
<dbReference type="GO" id="GO:0008652">
    <property type="term" value="P:amino acid biosynthetic process"/>
    <property type="evidence" value="ECO:0007669"/>
    <property type="project" value="UniProtKB-KW"/>
</dbReference>
<dbReference type="NCBIfam" id="TIGR00507">
    <property type="entry name" value="aroE"/>
    <property type="match status" value="1"/>
</dbReference>
<dbReference type="InterPro" id="IPR013708">
    <property type="entry name" value="Shikimate_DH-bd_N"/>
</dbReference>
<dbReference type="InterPro" id="IPR006151">
    <property type="entry name" value="Shikm_DH/Glu-tRNA_Rdtase"/>
</dbReference>
<dbReference type="Gene3D" id="3.40.50.720">
    <property type="entry name" value="NAD(P)-binding Rossmann-like Domain"/>
    <property type="match status" value="1"/>
</dbReference>
<dbReference type="Gene3D" id="3.40.50.10860">
    <property type="entry name" value="Leucine Dehydrogenase, chain A, domain 1"/>
    <property type="match status" value="1"/>
</dbReference>
<comment type="catalytic activity">
    <reaction evidence="7">
        <text>shikimate + NADP(+) = 3-dehydroshikimate + NADPH + H(+)</text>
        <dbReference type="Rhea" id="RHEA:17737"/>
        <dbReference type="ChEBI" id="CHEBI:15378"/>
        <dbReference type="ChEBI" id="CHEBI:16630"/>
        <dbReference type="ChEBI" id="CHEBI:36208"/>
        <dbReference type="ChEBI" id="CHEBI:57783"/>
        <dbReference type="ChEBI" id="CHEBI:58349"/>
        <dbReference type="EC" id="1.1.1.25"/>
    </reaction>
</comment>
<dbReference type="GO" id="GO:0004764">
    <property type="term" value="F:shikimate 3-dehydrogenase (NADP+) activity"/>
    <property type="evidence" value="ECO:0007669"/>
    <property type="project" value="UniProtKB-EC"/>
</dbReference>
<dbReference type="InterPro" id="IPR046346">
    <property type="entry name" value="Aminoacid_DH-like_N_sf"/>
</dbReference>
<keyword evidence="6" id="KW-0057">Aromatic amino acid biosynthesis</keyword>
<dbReference type="InterPro" id="IPR036291">
    <property type="entry name" value="NAD(P)-bd_dom_sf"/>
</dbReference>
<dbReference type="GO" id="GO:0005829">
    <property type="term" value="C:cytosol"/>
    <property type="evidence" value="ECO:0007669"/>
    <property type="project" value="TreeGrafter"/>
</dbReference>
<dbReference type="SUPFAM" id="SSF51735">
    <property type="entry name" value="NAD(P)-binding Rossmann-fold domains"/>
    <property type="match status" value="1"/>
</dbReference>
<dbReference type="Pfam" id="PF01488">
    <property type="entry name" value="Shikimate_DH"/>
    <property type="match status" value="1"/>
</dbReference>
<dbReference type="InterPro" id="IPR011342">
    <property type="entry name" value="Shikimate_DH"/>
</dbReference>
<comment type="caution">
    <text evidence="11">The sequence shown here is derived from an EMBL/GenBank/DDBJ whole genome shotgun (WGS) entry which is preliminary data.</text>
</comment>
<dbReference type="SUPFAM" id="SSF53223">
    <property type="entry name" value="Aminoacid dehydrogenase-like, N-terminal domain"/>
    <property type="match status" value="1"/>
</dbReference>
<evidence type="ECO:0000256" key="3">
    <source>
        <dbReference type="ARBA" id="ARBA00022605"/>
    </source>
</evidence>
<dbReference type="EC" id="1.1.1.25" evidence="2"/>
<evidence type="ECO:0000256" key="2">
    <source>
        <dbReference type="ARBA" id="ARBA00012962"/>
    </source>
</evidence>
<evidence type="ECO:0000313" key="12">
    <source>
        <dbReference type="Proteomes" id="UP000319023"/>
    </source>
</evidence>
<name>A0A520LS70_9GAMM</name>
<sequence length="268" mass="29628">MSKKIKLGVVGDPIDHSLSPLIHSKFGAMNGMEIDYQLFHVVQKDLIEFIKDFFSKGGHGLNITLPHKLNCVNAADILSSEVEMLGAANTLSKNQDGKIVASSTDGLGFIRDCSDKNIEIDNKRVLILGAGGASQSIIPAIARMNPAKLMVDNRSPNKIEILTEKFSSFNLQSFEHNDDPIDLLINATSAALSGPFDWDIQNQLNKETIFYDLSYGKASEKFFSWSSQFSKNRFDGTGMLIAQAAFSFQLWFDTFPDISNIDLSNVHD</sequence>
<evidence type="ECO:0000256" key="7">
    <source>
        <dbReference type="ARBA" id="ARBA00049442"/>
    </source>
</evidence>
<dbReference type="Pfam" id="PF08501">
    <property type="entry name" value="Shikimate_dh_N"/>
    <property type="match status" value="1"/>
</dbReference>
<evidence type="ECO:0000259" key="9">
    <source>
        <dbReference type="Pfam" id="PF08501"/>
    </source>
</evidence>
<accession>A0A520LS70</accession>
<dbReference type="Proteomes" id="UP000319023">
    <property type="component" value="Unassembled WGS sequence"/>
</dbReference>
<evidence type="ECO:0000313" key="11">
    <source>
        <dbReference type="EMBL" id="RZO11609.1"/>
    </source>
</evidence>
<dbReference type="AlphaFoldDB" id="A0A520LS70"/>
<dbReference type="InterPro" id="IPR022893">
    <property type="entry name" value="Shikimate_DH_fam"/>
</dbReference>
<feature type="domain" description="Quinate/shikimate 5-dehydrogenase/glutamyl-tRNA reductase" evidence="8">
    <location>
        <begin position="119"/>
        <end position="191"/>
    </location>
</feature>
<dbReference type="GO" id="GO:0009423">
    <property type="term" value="P:chorismate biosynthetic process"/>
    <property type="evidence" value="ECO:0007669"/>
    <property type="project" value="UniProtKB-UniPathway"/>
</dbReference>
<dbReference type="PANTHER" id="PTHR21089">
    <property type="entry name" value="SHIKIMATE DEHYDROGENASE"/>
    <property type="match status" value="1"/>
</dbReference>
<dbReference type="CDD" id="cd01065">
    <property type="entry name" value="NAD_bind_Shikimate_DH"/>
    <property type="match status" value="1"/>
</dbReference>
<dbReference type="PANTHER" id="PTHR21089:SF1">
    <property type="entry name" value="BIFUNCTIONAL 3-DEHYDROQUINATE DEHYDRATASE_SHIKIMATE DEHYDROGENASE, CHLOROPLASTIC"/>
    <property type="match status" value="1"/>
</dbReference>
<gene>
    <name evidence="11" type="ORF">EVB01_02395</name>
</gene>
<dbReference type="GO" id="GO:0009073">
    <property type="term" value="P:aromatic amino acid family biosynthetic process"/>
    <property type="evidence" value="ECO:0007669"/>
    <property type="project" value="UniProtKB-KW"/>
</dbReference>
<dbReference type="UniPathway" id="UPA00053">
    <property type="reaction ID" value="UER00087"/>
</dbReference>
<dbReference type="NCBIfam" id="NF001310">
    <property type="entry name" value="PRK00258.1-2"/>
    <property type="match status" value="1"/>
</dbReference>